<keyword evidence="2" id="KW-1185">Reference proteome</keyword>
<organism evidence="1 2">
    <name type="scientific">Alternaria atra</name>
    <dbReference type="NCBI Taxonomy" id="119953"/>
    <lineage>
        <taxon>Eukaryota</taxon>
        <taxon>Fungi</taxon>
        <taxon>Dikarya</taxon>
        <taxon>Ascomycota</taxon>
        <taxon>Pezizomycotina</taxon>
        <taxon>Dothideomycetes</taxon>
        <taxon>Pleosporomycetidae</taxon>
        <taxon>Pleosporales</taxon>
        <taxon>Pleosporineae</taxon>
        <taxon>Pleosporaceae</taxon>
        <taxon>Alternaria</taxon>
        <taxon>Alternaria sect. Ulocladioides</taxon>
    </lineage>
</organism>
<dbReference type="GeneID" id="67018957"/>
<dbReference type="Proteomes" id="UP000676310">
    <property type="component" value="Unassembled WGS sequence"/>
</dbReference>
<dbReference type="OrthoDB" id="9983560at2759"/>
<dbReference type="RefSeq" id="XP_043170565.1">
    <property type="nucleotide sequence ID" value="XM_043314630.1"/>
</dbReference>
<evidence type="ECO:0000313" key="1">
    <source>
        <dbReference type="EMBL" id="CAG5169133.1"/>
    </source>
</evidence>
<sequence>MATVQIKPQGSTNASMEASWSAAATWLSALPDLIDARLAGAATLAVGSTAGKFFPDIDVSSGPFTGIAVNQVFWAFNTTPAAVEALVQPILTKLLSECNNTSSTNTSLINTAITTSTLANYTSFFAVISGDNVAGGESLTSSRLLGRPELTHTPHAQIVSYLETAMAS</sequence>
<dbReference type="EMBL" id="CAJRGZ010000020">
    <property type="protein sequence ID" value="CAG5169133.1"/>
    <property type="molecule type" value="Genomic_DNA"/>
</dbReference>
<name>A0A8J2I508_9PLEO</name>
<reference evidence="1" key="1">
    <citation type="submission" date="2021-05" db="EMBL/GenBank/DDBJ databases">
        <authorList>
            <person name="Stam R."/>
        </authorList>
    </citation>
    <scope>NUCLEOTIDE SEQUENCE</scope>
    <source>
        <strain evidence="1">CS162</strain>
    </source>
</reference>
<dbReference type="AlphaFoldDB" id="A0A8J2I508"/>
<gene>
    <name evidence="1" type="ORF">ALTATR162_LOCUS7004</name>
</gene>
<accession>A0A8J2I508</accession>
<protein>
    <submittedName>
        <fullName evidence="1">Uncharacterized protein</fullName>
    </submittedName>
</protein>
<evidence type="ECO:0000313" key="2">
    <source>
        <dbReference type="Proteomes" id="UP000676310"/>
    </source>
</evidence>
<comment type="caution">
    <text evidence="1">The sequence shown here is derived from an EMBL/GenBank/DDBJ whole genome shotgun (WGS) entry which is preliminary data.</text>
</comment>
<proteinExistence type="predicted"/>